<comment type="pathway">
    <text evidence="2 11">Nucleoside biosynthesis; alpha-ribazole biosynthesis; alpha-ribazole from 5,6-dimethylbenzimidazole: step 1/2.</text>
</comment>
<gene>
    <name evidence="11 12" type="primary">cobT</name>
    <name evidence="12" type="ORF">Q7X28_16550</name>
</gene>
<evidence type="ECO:0000256" key="9">
    <source>
        <dbReference type="ARBA" id="ARBA00030686"/>
    </source>
</evidence>
<evidence type="ECO:0000256" key="5">
    <source>
        <dbReference type="ARBA" id="ARBA00015486"/>
    </source>
</evidence>
<feature type="active site" description="Proton acceptor" evidence="11">
    <location>
        <position position="534"/>
    </location>
</feature>
<dbReference type="GO" id="GO:0043752">
    <property type="term" value="F:adenosylcobinamide kinase activity"/>
    <property type="evidence" value="ECO:0007669"/>
    <property type="project" value="InterPro"/>
</dbReference>
<evidence type="ECO:0000256" key="7">
    <source>
        <dbReference type="ARBA" id="ARBA00022676"/>
    </source>
</evidence>
<protein>
    <recommendedName>
        <fullName evidence="5 11">Nicotinate-nucleotide--dimethylbenzimidazole phosphoribosyltransferase</fullName>
        <shortName evidence="11">NN:DBI PRT</shortName>
        <ecNumber evidence="4 11">2.4.2.21</ecNumber>
    </recommendedName>
    <alternativeName>
        <fullName evidence="9 11">N(1)-alpha-phosphoribosyltransferase</fullName>
    </alternativeName>
</protein>
<sequence>MALRLVLGGVRSGKSARAEHLITTAAGSAPVRYVATAPRPDGDPDLTARIDTHRSRRPDSWTTVETQDLAAVLATGDVATLVDDLGAWLAARLDAAGWETPERVDDEVAALVNAAAAYPGELVFVSPEVGLSVVPATHAGRLFQDLLGDLNARLAAVADGVELVVAGRSVALDGQPVVASSPSTVAAAAPASVTAAPATEAPAPVVALAPVELPPFDPDADPLSFPSITPPDAFVAQQARDRQLQLTKPKGSLGRLEELGEWIAACQGACPPRQFERARIVVLAGDHGVAATGVSAYPPEVTAQMVANFAADGAAVNVLATQAGASVRVEDIAVSADTSPELSRNKIRRSSGDISTVDALTDEETIAAIAAGRRIADEEIDSGADLLILGDMGIGNTTPAAVLIGAITDTEPVLVVGRGTGIDDNAWMRKAGAIRDAMYRARPHVGNPKALLRTAAGADLAAMAGFLAQAAVRRTPVILDGVVVTAAALVAQELAPGASSWWVAGHRSPEPAHSLALHRLDLEPLLDLGMRLGEGSGAATALPVVRAAVAVLGEMATFDSAGVSRG</sequence>
<dbReference type="GO" id="GO:0008939">
    <property type="term" value="F:nicotinate-nucleotide-dimethylbenzimidazole phosphoribosyltransferase activity"/>
    <property type="evidence" value="ECO:0007669"/>
    <property type="project" value="UniProtKB-UniRule"/>
</dbReference>
<proteinExistence type="inferred from homology"/>
<comment type="function">
    <text evidence="1 11">Catalyzes the synthesis of alpha-ribazole-5'-phosphate from nicotinate mononucleotide (NAMN) and 5,6-dimethylbenzimidazole (DMB).</text>
</comment>
<comment type="similarity">
    <text evidence="3 11">Belongs to the CobT family.</text>
</comment>
<dbReference type="PANTHER" id="PTHR43463:SF1">
    <property type="entry name" value="NICOTINATE-NUCLEOTIDE--DIMETHYLBENZIMIDAZOLE PHOSPHORIBOSYLTRANSFERASE"/>
    <property type="match status" value="1"/>
</dbReference>
<dbReference type="InterPro" id="IPR003203">
    <property type="entry name" value="CobU/CobP"/>
</dbReference>
<reference evidence="12" key="1">
    <citation type="submission" date="2023-08" db="EMBL/GenBank/DDBJ databases">
        <title>The draft genome of Tsukamurella strandjordii strain 050030.</title>
        <authorList>
            <person name="Zhao F."/>
            <person name="Feng Y."/>
            <person name="Zong Z."/>
        </authorList>
    </citation>
    <scope>NUCLEOTIDE SEQUENCE</scope>
    <source>
        <strain evidence="12">050030</strain>
    </source>
</reference>
<dbReference type="SUPFAM" id="SSF52540">
    <property type="entry name" value="P-loop containing nucleoside triphosphate hydrolases"/>
    <property type="match status" value="1"/>
</dbReference>
<evidence type="ECO:0000256" key="11">
    <source>
        <dbReference type="HAMAP-Rule" id="MF_00230"/>
    </source>
</evidence>
<dbReference type="FunFam" id="3.40.50.10210:FF:000001">
    <property type="entry name" value="Nicotinate-nucleotide--dimethylbenzimidazole phosphoribosyltransferase"/>
    <property type="match status" value="1"/>
</dbReference>
<dbReference type="NCBIfam" id="NF000996">
    <property type="entry name" value="PRK00105.1"/>
    <property type="match status" value="1"/>
</dbReference>
<comment type="caution">
    <text evidence="12">The sequence shown here is derived from an EMBL/GenBank/DDBJ whole genome shotgun (WGS) entry which is preliminary data.</text>
</comment>
<dbReference type="InterPro" id="IPR027417">
    <property type="entry name" value="P-loop_NTPase"/>
</dbReference>
<keyword evidence="6 11" id="KW-0169">Cobalamin biosynthesis</keyword>
<dbReference type="InterPro" id="IPR023195">
    <property type="entry name" value="Nict_dMeBzImd_PRibTrfase_N"/>
</dbReference>
<evidence type="ECO:0000256" key="6">
    <source>
        <dbReference type="ARBA" id="ARBA00022573"/>
    </source>
</evidence>
<evidence type="ECO:0000256" key="3">
    <source>
        <dbReference type="ARBA" id="ARBA00007110"/>
    </source>
</evidence>
<dbReference type="HAMAP" id="MF_00230">
    <property type="entry name" value="CobT"/>
    <property type="match status" value="1"/>
</dbReference>
<dbReference type="EC" id="2.4.2.21" evidence="4 11"/>
<name>A0AA90NIB8_9ACTN</name>
<keyword evidence="8 11" id="KW-0808">Transferase</keyword>
<evidence type="ECO:0000313" key="12">
    <source>
        <dbReference type="EMBL" id="MDP0399538.1"/>
    </source>
</evidence>
<dbReference type="Pfam" id="PF02283">
    <property type="entry name" value="CobU"/>
    <property type="match status" value="1"/>
</dbReference>
<organism evidence="12 13">
    <name type="scientific">Tsukamurella strandjordii</name>
    <dbReference type="NCBI Taxonomy" id="147577"/>
    <lineage>
        <taxon>Bacteria</taxon>
        <taxon>Bacillati</taxon>
        <taxon>Actinomycetota</taxon>
        <taxon>Actinomycetes</taxon>
        <taxon>Mycobacteriales</taxon>
        <taxon>Tsukamurellaceae</taxon>
        <taxon>Tsukamurella</taxon>
    </lineage>
</organism>
<dbReference type="InterPro" id="IPR036087">
    <property type="entry name" value="Nict_dMeBzImd_PRibTrfase_sf"/>
</dbReference>
<dbReference type="Pfam" id="PF02277">
    <property type="entry name" value="DBI_PRT"/>
    <property type="match status" value="1"/>
</dbReference>
<evidence type="ECO:0000313" key="13">
    <source>
        <dbReference type="Proteomes" id="UP001178281"/>
    </source>
</evidence>
<dbReference type="Gene3D" id="3.40.50.10210">
    <property type="match status" value="1"/>
</dbReference>
<evidence type="ECO:0000256" key="1">
    <source>
        <dbReference type="ARBA" id="ARBA00002197"/>
    </source>
</evidence>
<dbReference type="InterPro" id="IPR017846">
    <property type="entry name" value="Nict_dMeBzImd_PRibTrfase_bact"/>
</dbReference>
<dbReference type="NCBIfam" id="TIGR03160">
    <property type="entry name" value="cobT_DBIPRT"/>
    <property type="match status" value="1"/>
</dbReference>
<dbReference type="InterPro" id="IPR003200">
    <property type="entry name" value="Nict_dMeBzImd_PRibTrfase"/>
</dbReference>
<dbReference type="CDD" id="cd02439">
    <property type="entry name" value="DMB-PRT_CobT"/>
    <property type="match status" value="1"/>
</dbReference>
<evidence type="ECO:0000256" key="10">
    <source>
        <dbReference type="ARBA" id="ARBA00047340"/>
    </source>
</evidence>
<comment type="catalytic activity">
    <reaction evidence="10 11">
        <text>5,6-dimethylbenzimidazole + nicotinate beta-D-ribonucleotide = alpha-ribazole 5'-phosphate + nicotinate + H(+)</text>
        <dbReference type="Rhea" id="RHEA:11196"/>
        <dbReference type="ChEBI" id="CHEBI:15378"/>
        <dbReference type="ChEBI" id="CHEBI:15890"/>
        <dbReference type="ChEBI" id="CHEBI:32544"/>
        <dbReference type="ChEBI" id="CHEBI:57502"/>
        <dbReference type="ChEBI" id="CHEBI:57918"/>
        <dbReference type="EC" id="2.4.2.21"/>
    </reaction>
</comment>
<dbReference type="SUPFAM" id="SSF52733">
    <property type="entry name" value="Nicotinate mononucleotide:5,6-dimethylbenzimidazole phosphoribosyltransferase (CobT)"/>
    <property type="match status" value="1"/>
</dbReference>
<dbReference type="AlphaFoldDB" id="A0AA90NIB8"/>
<dbReference type="EMBL" id="JAUTIX010000006">
    <property type="protein sequence ID" value="MDP0399538.1"/>
    <property type="molecule type" value="Genomic_DNA"/>
</dbReference>
<evidence type="ECO:0000256" key="8">
    <source>
        <dbReference type="ARBA" id="ARBA00022679"/>
    </source>
</evidence>
<dbReference type="GO" id="GO:0000166">
    <property type="term" value="F:nucleotide binding"/>
    <property type="evidence" value="ECO:0007669"/>
    <property type="project" value="InterPro"/>
</dbReference>
<dbReference type="PANTHER" id="PTHR43463">
    <property type="entry name" value="NICOTINATE-NUCLEOTIDE--DIMETHYLBENZIMIDAZOLE PHOSPHORIBOSYLTRANSFERASE"/>
    <property type="match status" value="1"/>
</dbReference>
<dbReference type="CDD" id="cd00544">
    <property type="entry name" value="CobU"/>
    <property type="match status" value="1"/>
</dbReference>
<dbReference type="Gene3D" id="3.40.50.300">
    <property type="entry name" value="P-loop containing nucleotide triphosphate hydrolases"/>
    <property type="match status" value="1"/>
</dbReference>
<accession>A0AA90NIB8</accession>
<dbReference type="RefSeq" id="WP_305112129.1">
    <property type="nucleotide sequence ID" value="NZ_JAUTIX010000006.1"/>
</dbReference>
<dbReference type="Proteomes" id="UP001178281">
    <property type="component" value="Unassembled WGS sequence"/>
</dbReference>
<keyword evidence="7 11" id="KW-0328">Glycosyltransferase</keyword>
<evidence type="ECO:0000256" key="2">
    <source>
        <dbReference type="ARBA" id="ARBA00005049"/>
    </source>
</evidence>
<dbReference type="GO" id="GO:0009236">
    <property type="term" value="P:cobalamin biosynthetic process"/>
    <property type="evidence" value="ECO:0007669"/>
    <property type="project" value="UniProtKB-UniRule"/>
</dbReference>
<dbReference type="Gene3D" id="1.10.1610.10">
    <property type="match status" value="1"/>
</dbReference>
<evidence type="ECO:0000256" key="4">
    <source>
        <dbReference type="ARBA" id="ARBA00011991"/>
    </source>
</evidence>
<keyword evidence="13" id="KW-1185">Reference proteome</keyword>